<comment type="caution">
    <text evidence="2">The sequence shown here is derived from an EMBL/GenBank/DDBJ whole genome shotgun (WGS) entry which is preliminary data.</text>
</comment>
<dbReference type="Proteomes" id="UP000643279">
    <property type="component" value="Unassembled WGS sequence"/>
</dbReference>
<dbReference type="InterPro" id="IPR025309">
    <property type="entry name" value="KTSC_dom"/>
</dbReference>
<keyword evidence="3" id="KW-1185">Reference proteome</keyword>
<dbReference type="Pfam" id="PF13619">
    <property type="entry name" value="KTSC"/>
    <property type="match status" value="1"/>
</dbReference>
<reference evidence="3" key="1">
    <citation type="journal article" date="2019" name="Int. J. Syst. Evol. Microbiol.">
        <title>The Global Catalogue of Microorganisms (GCM) 10K type strain sequencing project: providing services to taxonomists for standard genome sequencing and annotation.</title>
        <authorList>
            <consortium name="The Broad Institute Genomics Platform"/>
            <consortium name="The Broad Institute Genome Sequencing Center for Infectious Disease"/>
            <person name="Wu L."/>
            <person name="Ma J."/>
        </authorList>
    </citation>
    <scope>NUCLEOTIDE SEQUENCE [LARGE SCALE GENOMIC DNA]</scope>
    <source>
        <strain evidence="3">CGMCC 1.12778</strain>
    </source>
</reference>
<feature type="domain" description="KTSC" evidence="1">
    <location>
        <begin position="8"/>
        <end position="46"/>
    </location>
</feature>
<sequence length="68" mass="7845">MNMTPVVSTNVRSVGYDRLTATMRVEFKNGGVYDYYGVSPELVESMLLPNPWRRLGRLVREHRCNRVG</sequence>
<dbReference type="RefSeq" id="WP_188573039.1">
    <property type="nucleotide sequence ID" value="NZ_JBHLUQ010000025.1"/>
</dbReference>
<evidence type="ECO:0000313" key="3">
    <source>
        <dbReference type="Proteomes" id="UP000643279"/>
    </source>
</evidence>
<proteinExistence type="predicted"/>
<evidence type="ECO:0000313" key="2">
    <source>
        <dbReference type="EMBL" id="GGI00369.1"/>
    </source>
</evidence>
<protein>
    <recommendedName>
        <fullName evidence="1">KTSC domain-containing protein</fullName>
    </recommendedName>
</protein>
<organism evidence="2 3">
    <name type="scientific">Arthrobacter liuii</name>
    <dbReference type="NCBI Taxonomy" id="1476996"/>
    <lineage>
        <taxon>Bacteria</taxon>
        <taxon>Bacillati</taxon>
        <taxon>Actinomycetota</taxon>
        <taxon>Actinomycetes</taxon>
        <taxon>Micrococcales</taxon>
        <taxon>Micrococcaceae</taxon>
        <taxon>Arthrobacter</taxon>
    </lineage>
</organism>
<accession>A0ABQ2AZA1</accession>
<name>A0ABQ2AZA1_9MICC</name>
<evidence type="ECO:0000259" key="1">
    <source>
        <dbReference type="Pfam" id="PF13619"/>
    </source>
</evidence>
<dbReference type="EMBL" id="BMFW01000026">
    <property type="protein sequence ID" value="GGI00369.1"/>
    <property type="molecule type" value="Genomic_DNA"/>
</dbReference>
<gene>
    <name evidence="2" type="ORF">GCM10007170_37350</name>
</gene>